<dbReference type="EMBL" id="JBHSAV010000055">
    <property type="protein sequence ID" value="MFC3977321.1"/>
    <property type="molecule type" value="Genomic_DNA"/>
</dbReference>
<sequence>MKHFLLSILFFVYHFSVAQSLFQGRIQDADGKPIPFASFQIFQNENSPMLGYAISDSMGDIAITIPDHEQYFVKIRHLSFEAYNKLFDRIDLPRTFVLEEKTNQLESVVIEANKSAIRVNGDTLDYNLDLFLSGRENKLKDVLKKLPGIDITPDGKILANGKPIEDLLVEGETVFGQNHSILLETLNAEIVGGVQILSNYEKSKLLRGLENNENVAINIAIKEEFKGEFSGELGLDVSTGNRGGGYMNLYRFDLKSRLAVIGDFNNMNKHVLSSRDYADFRSDFLQDNFSIHRNKSKSDKDVDQFHEENERFAKKSIGLAGTSYGAKLNEHLDLKTFVLWSNQNTFQDLYLEREFLNEGVTSLIDEDKRSERRNSIFQTFLNLEYQKNKTQFNYDLVVSLRGEKIGDSLSTNFVQGILVNLFQEKENYLNEIQQQVRLTKKVGERKIMHSQFFHKLSQNTNNLFIDSEVDLFDRGFSEIDQLFRIKKDDLGGYFLYRVYKGNSVFGVYTGADFQRSELNIDNSLTDYVLSNTLTSLFVGSNYKKTIGDFKFGYDLKVKRIYNLEDEDSREQQWAILPFVDAKYSFTPFHTIQADFERTIEFSPIQKLVTSELFTDYRNINIGSNILFFEPSYVNEFNFNHNYMDFYHGLFVFSFFKYTNQNLVFTSSNDFRGVYNEIDFQIAENDSRKIAGNMVELRFSGLPVSFKTTNAVVNINSKSYLRGQLNTLQVWSFETKNELKTRFSNKAPNISGGLIVNSTQAQFSLSSQSNKLVRIEPFMEIDYDFREIINFNTSYRKQLFNSEREMNNLSIWNVKLSYKKETSDWSFGIMGNDVLNLRSSSLYEVSNTSNQLIRSVFSRFPGYFGIRVSRNI</sequence>
<dbReference type="RefSeq" id="WP_241297576.1">
    <property type="nucleotide sequence ID" value="NZ_JAKZGR010000025.1"/>
</dbReference>
<comment type="caution">
    <text evidence="1">The sequence shown here is derived from an EMBL/GenBank/DDBJ whole genome shotgun (WGS) entry which is preliminary data.</text>
</comment>
<reference evidence="2" key="1">
    <citation type="journal article" date="2019" name="Int. J. Syst. Evol. Microbiol.">
        <title>The Global Catalogue of Microorganisms (GCM) 10K type strain sequencing project: providing services to taxonomists for standard genome sequencing and annotation.</title>
        <authorList>
            <consortium name="The Broad Institute Genomics Platform"/>
            <consortium name="The Broad Institute Genome Sequencing Center for Infectious Disease"/>
            <person name="Wu L."/>
            <person name="Ma J."/>
        </authorList>
    </citation>
    <scope>NUCLEOTIDE SEQUENCE [LARGE SCALE GENOMIC DNA]</scope>
    <source>
        <strain evidence="2">CECT 8551</strain>
    </source>
</reference>
<evidence type="ECO:0000313" key="2">
    <source>
        <dbReference type="Proteomes" id="UP001595766"/>
    </source>
</evidence>
<protein>
    <recommendedName>
        <fullName evidence="3">TonB-dependent receptor</fullName>
    </recommendedName>
</protein>
<accession>A0ABV8ENR3</accession>
<evidence type="ECO:0000313" key="1">
    <source>
        <dbReference type="EMBL" id="MFC3977321.1"/>
    </source>
</evidence>
<keyword evidence="2" id="KW-1185">Reference proteome</keyword>
<organism evidence="1 2">
    <name type="scientific">Belliella kenyensis</name>
    <dbReference type="NCBI Taxonomy" id="1472724"/>
    <lineage>
        <taxon>Bacteria</taxon>
        <taxon>Pseudomonadati</taxon>
        <taxon>Bacteroidota</taxon>
        <taxon>Cytophagia</taxon>
        <taxon>Cytophagales</taxon>
        <taxon>Cyclobacteriaceae</taxon>
        <taxon>Belliella</taxon>
    </lineage>
</organism>
<dbReference type="SUPFAM" id="SSF56935">
    <property type="entry name" value="Porins"/>
    <property type="match status" value="1"/>
</dbReference>
<evidence type="ECO:0008006" key="3">
    <source>
        <dbReference type="Google" id="ProtNLM"/>
    </source>
</evidence>
<proteinExistence type="predicted"/>
<name>A0ABV8ENR3_9BACT</name>
<gene>
    <name evidence="1" type="ORF">ACFOUP_13120</name>
</gene>
<dbReference type="Proteomes" id="UP001595766">
    <property type="component" value="Unassembled WGS sequence"/>
</dbReference>